<sequence>MRTSVPSVVTTIHRELALQSERKCGKVGHLQKHVVQTMCKQGRTPERSSSETFCVLSIDTHHKELDWMKNSSFQMCKVLSSLIAQRTMITIRTSKTKVFVSFGKDSVPVLGEADGHQCILGRETCENLGFIKQIETAIFDGEVFDGIGCLKGFAYDIDLIDQPNLHIYPPRRVPYSIRDKVKEELDSMVQNGIIEPITEPTPAVSPMVVVHKNGKVRICIYSSDINKNLKRRHYPLETMEEIAARLKVSKYFTLLDCTKGFWQIK</sequence>
<reference evidence="1 2" key="1">
    <citation type="submission" date="2023-02" db="EMBL/GenBank/DDBJ databases">
        <title>LHISI_Scaffold_Assembly.</title>
        <authorList>
            <person name="Stuart O.P."/>
            <person name="Cleave R."/>
            <person name="Magrath M.J.L."/>
            <person name="Mikheyev A.S."/>
        </authorList>
    </citation>
    <scope>NUCLEOTIDE SEQUENCE [LARGE SCALE GENOMIC DNA]</scope>
    <source>
        <strain evidence="1">Daus_M_001</strain>
        <tissue evidence="1">Leg muscle</tissue>
    </source>
</reference>
<protein>
    <submittedName>
        <fullName evidence="1">Uncharacterized protein</fullName>
    </submittedName>
</protein>
<dbReference type="PANTHER" id="PTHR37984:SF9">
    <property type="entry name" value="INTEGRASE CATALYTIC DOMAIN-CONTAINING PROTEIN"/>
    <property type="match status" value="1"/>
</dbReference>
<dbReference type="InterPro" id="IPR043128">
    <property type="entry name" value="Rev_trsase/Diguanyl_cyclase"/>
</dbReference>
<proteinExistence type="predicted"/>
<evidence type="ECO:0000313" key="1">
    <source>
        <dbReference type="EMBL" id="KAJ8886603.1"/>
    </source>
</evidence>
<keyword evidence="2" id="KW-1185">Reference proteome</keyword>
<evidence type="ECO:0000313" key="2">
    <source>
        <dbReference type="Proteomes" id="UP001159363"/>
    </source>
</evidence>
<accession>A0ABQ9HQE7</accession>
<dbReference type="Proteomes" id="UP001159363">
    <property type="component" value="Chromosome X"/>
</dbReference>
<dbReference type="SUPFAM" id="SSF56672">
    <property type="entry name" value="DNA/RNA polymerases"/>
    <property type="match status" value="1"/>
</dbReference>
<dbReference type="Gene3D" id="3.30.70.270">
    <property type="match status" value="1"/>
</dbReference>
<dbReference type="Gene3D" id="3.10.10.10">
    <property type="entry name" value="HIV Type 1 Reverse Transcriptase, subunit A, domain 1"/>
    <property type="match status" value="1"/>
</dbReference>
<dbReference type="InterPro" id="IPR043502">
    <property type="entry name" value="DNA/RNA_pol_sf"/>
</dbReference>
<comment type="caution">
    <text evidence="1">The sequence shown here is derived from an EMBL/GenBank/DDBJ whole genome shotgun (WGS) entry which is preliminary data.</text>
</comment>
<dbReference type="PANTHER" id="PTHR37984">
    <property type="entry name" value="PROTEIN CBG26694"/>
    <property type="match status" value="1"/>
</dbReference>
<gene>
    <name evidence="1" type="ORF">PR048_012815</name>
</gene>
<organism evidence="1 2">
    <name type="scientific">Dryococelus australis</name>
    <dbReference type="NCBI Taxonomy" id="614101"/>
    <lineage>
        <taxon>Eukaryota</taxon>
        <taxon>Metazoa</taxon>
        <taxon>Ecdysozoa</taxon>
        <taxon>Arthropoda</taxon>
        <taxon>Hexapoda</taxon>
        <taxon>Insecta</taxon>
        <taxon>Pterygota</taxon>
        <taxon>Neoptera</taxon>
        <taxon>Polyneoptera</taxon>
        <taxon>Phasmatodea</taxon>
        <taxon>Verophasmatodea</taxon>
        <taxon>Anareolatae</taxon>
        <taxon>Phasmatidae</taxon>
        <taxon>Eurycanthinae</taxon>
        <taxon>Dryococelus</taxon>
    </lineage>
</organism>
<name>A0ABQ9HQE7_9NEOP</name>
<feature type="non-terminal residue" evidence="1">
    <location>
        <position position="265"/>
    </location>
</feature>
<dbReference type="InterPro" id="IPR050951">
    <property type="entry name" value="Retrovirus_Pol_polyprotein"/>
</dbReference>
<dbReference type="EMBL" id="JARBHB010000004">
    <property type="protein sequence ID" value="KAJ8886603.1"/>
    <property type="molecule type" value="Genomic_DNA"/>
</dbReference>